<gene>
    <name evidence="2" type="ORF">ACFO0B_05705</name>
</gene>
<dbReference type="InterPro" id="IPR029063">
    <property type="entry name" value="SAM-dependent_MTases_sf"/>
</dbReference>
<organism evidence="2 3">
    <name type="scientific">Nocardia jiangsuensis</name>
    <dbReference type="NCBI Taxonomy" id="1691563"/>
    <lineage>
        <taxon>Bacteria</taxon>
        <taxon>Bacillati</taxon>
        <taxon>Actinomycetota</taxon>
        <taxon>Actinomycetes</taxon>
        <taxon>Mycobacteriales</taxon>
        <taxon>Nocardiaceae</taxon>
        <taxon>Nocardia</taxon>
    </lineage>
</organism>
<feature type="compositionally biased region" description="Basic residues" evidence="1">
    <location>
        <begin position="44"/>
        <end position="53"/>
    </location>
</feature>
<dbReference type="SUPFAM" id="SSF53335">
    <property type="entry name" value="S-adenosyl-L-methionine-dependent methyltransferases"/>
    <property type="match status" value="1"/>
</dbReference>
<sequence length="53" mass="5830">MTEPLIEAVSDTARWIAAVRAGETKRSDALFTDPPAEELAGRRGALRSVHRPR</sequence>
<dbReference type="Gene3D" id="3.40.50.150">
    <property type="entry name" value="Vaccinia Virus protein VP39"/>
    <property type="match status" value="1"/>
</dbReference>
<feature type="region of interest" description="Disordered" evidence="1">
    <location>
        <begin position="26"/>
        <end position="53"/>
    </location>
</feature>
<keyword evidence="3" id="KW-1185">Reference proteome</keyword>
<reference evidence="3" key="1">
    <citation type="journal article" date="2019" name="Int. J. Syst. Evol. Microbiol.">
        <title>The Global Catalogue of Microorganisms (GCM) 10K type strain sequencing project: providing services to taxonomists for standard genome sequencing and annotation.</title>
        <authorList>
            <consortium name="The Broad Institute Genomics Platform"/>
            <consortium name="The Broad Institute Genome Sequencing Center for Infectious Disease"/>
            <person name="Wu L."/>
            <person name="Ma J."/>
        </authorList>
    </citation>
    <scope>NUCLEOTIDE SEQUENCE [LARGE SCALE GENOMIC DNA]</scope>
    <source>
        <strain evidence="3">CGMCC 4.7330</strain>
    </source>
</reference>
<dbReference type="EMBL" id="JBHSAX010000005">
    <property type="protein sequence ID" value="MFC3961483.1"/>
    <property type="molecule type" value="Genomic_DNA"/>
</dbReference>
<name>A0ABV8DN44_9NOCA</name>
<evidence type="ECO:0000256" key="1">
    <source>
        <dbReference type="SAM" id="MobiDB-lite"/>
    </source>
</evidence>
<evidence type="ECO:0000313" key="2">
    <source>
        <dbReference type="EMBL" id="MFC3961483.1"/>
    </source>
</evidence>
<evidence type="ECO:0000313" key="3">
    <source>
        <dbReference type="Proteomes" id="UP001595696"/>
    </source>
</evidence>
<accession>A0ABV8DN44</accession>
<dbReference type="Proteomes" id="UP001595696">
    <property type="component" value="Unassembled WGS sequence"/>
</dbReference>
<proteinExistence type="predicted"/>
<dbReference type="RefSeq" id="WP_378611235.1">
    <property type="nucleotide sequence ID" value="NZ_JBHSAX010000005.1"/>
</dbReference>
<protein>
    <submittedName>
        <fullName evidence="2">Uncharacterized protein</fullName>
    </submittedName>
</protein>
<comment type="caution">
    <text evidence="2">The sequence shown here is derived from an EMBL/GenBank/DDBJ whole genome shotgun (WGS) entry which is preliminary data.</text>
</comment>